<comment type="caution">
    <text evidence="1">The sequence shown here is derived from an EMBL/GenBank/DDBJ whole genome shotgun (WGS) entry which is preliminary data.</text>
</comment>
<feature type="non-terminal residue" evidence="1">
    <location>
        <position position="1"/>
    </location>
</feature>
<dbReference type="AlphaFoldDB" id="A0A9R1MMD7"/>
<dbReference type="PANTHER" id="PTHR32472">
    <property type="entry name" value="DNA REPAIR PROTEIN RADA"/>
    <property type="match status" value="1"/>
</dbReference>
<gene>
    <name evidence="1" type="ORF">CFC21_110216</name>
</gene>
<reference evidence="1" key="2">
    <citation type="submission" date="2020-03" db="EMBL/GenBank/DDBJ databases">
        <title>The second near-complete assembly of the hexaploid bread wheat (Triticum aestivum) genome.</title>
        <authorList>
            <person name="Zimin A.V."/>
            <person name="Puiu D."/>
            <person name="Shumante A."/>
            <person name="Alonge M."/>
            <person name="Salzberg S.L."/>
        </authorList>
    </citation>
    <scope>NUCLEOTIDE SEQUENCE</scope>
    <source>
        <tissue evidence="1">Leaf</tissue>
    </source>
</reference>
<protein>
    <submittedName>
        <fullName evidence="1">Uncharacterized protein</fullName>
    </submittedName>
</protein>
<dbReference type="Proteomes" id="UP000815260">
    <property type="component" value="Chromosome 7D"/>
</dbReference>
<sequence length="114" mass="13163">PRATHLAHAGRRRIAHVQRQAPELRCLHRLPRPGAPLARFYRWLKAELELQGVALFTTDRARYSGVHNHEVADRIFCSVAFRIVVVTASGFLNPLVLEEIWFFAQKRNLLPILF</sequence>
<organism evidence="1">
    <name type="scientific">Triticum aestivum</name>
    <name type="common">Wheat</name>
    <dbReference type="NCBI Taxonomy" id="4565"/>
    <lineage>
        <taxon>Eukaryota</taxon>
        <taxon>Viridiplantae</taxon>
        <taxon>Streptophyta</taxon>
        <taxon>Embryophyta</taxon>
        <taxon>Tracheophyta</taxon>
        <taxon>Spermatophyta</taxon>
        <taxon>Magnoliopsida</taxon>
        <taxon>Liliopsida</taxon>
        <taxon>Poales</taxon>
        <taxon>Poaceae</taxon>
        <taxon>BOP clade</taxon>
        <taxon>Pooideae</taxon>
        <taxon>Triticodae</taxon>
        <taxon>Triticeae</taxon>
        <taxon>Triticinae</taxon>
        <taxon>Triticum</taxon>
    </lineage>
</organism>
<accession>A0A9R1MMD7</accession>
<dbReference type="EMBL" id="CM022231">
    <property type="protein sequence ID" value="KAF7110055.1"/>
    <property type="molecule type" value="Genomic_DNA"/>
</dbReference>
<dbReference type="PANTHER" id="PTHR32472:SF13">
    <property type="entry name" value="OS09G0481600 PROTEIN"/>
    <property type="match status" value="1"/>
</dbReference>
<evidence type="ECO:0000313" key="1">
    <source>
        <dbReference type="EMBL" id="KAF7110055.1"/>
    </source>
</evidence>
<dbReference type="OrthoDB" id="626167at2759"/>
<feature type="non-terminal residue" evidence="1">
    <location>
        <position position="114"/>
    </location>
</feature>
<name>A0A9R1MMD7_WHEAT</name>
<reference evidence="1" key="1">
    <citation type="journal article" date="2017" name="Gigascience">
        <title>The first near-complete assembly of the hexaploid bread wheat genome, Triticum aestivum.</title>
        <authorList>
            <person name="Zimin A.V."/>
            <person name="Puiu D."/>
            <person name="Hall R."/>
            <person name="Kingan S."/>
            <person name="Clavijo B.J."/>
            <person name="Salzberg S.L."/>
        </authorList>
    </citation>
    <scope>NUCLEOTIDE SEQUENCE</scope>
    <source>
        <tissue evidence="1">Leaf</tissue>
    </source>
</reference>
<proteinExistence type="predicted"/>